<evidence type="ECO:0000256" key="4">
    <source>
        <dbReference type="ARBA" id="ARBA00022692"/>
    </source>
</evidence>
<dbReference type="InterPro" id="IPR023060">
    <property type="entry name" value="YidC/YidC1/YidC2_Firmicutes"/>
</dbReference>
<keyword evidence="3 12" id="KW-1003">Cell membrane</keyword>
<name>A0A1Q8E733_9STRE</name>
<dbReference type="PRINTS" id="PR00701">
    <property type="entry name" value="60KDINNERMP"/>
</dbReference>
<keyword evidence="6 12" id="KW-0653">Protein transport</keyword>
<dbReference type="GO" id="GO:0015031">
    <property type="term" value="P:protein transport"/>
    <property type="evidence" value="ECO:0007669"/>
    <property type="project" value="UniProtKB-KW"/>
</dbReference>
<feature type="transmembrane region" description="Helical" evidence="12">
    <location>
        <begin position="165"/>
        <end position="184"/>
    </location>
</feature>
<dbReference type="PANTHER" id="PTHR12428:SF65">
    <property type="entry name" value="CYTOCHROME C OXIDASE ASSEMBLY PROTEIN COX18, MITOCHONDRIAL"/>
    <property type="match status" value="1"/>
</dbReference>
<dbReference type="EMBL" id="MSJM01000005">
    <property type="protein sequence ID" value="OLF47594.1"/>
    <property type="molecule type" value="Genomic_DNA"/>
</dbReference>
<dbReference type="OrthoDB" id="9780552at2"/>
<evidence type="ECO:0000256" key="8">
    <source>
        <dbReference type="ARBA" id="ARBA00023136"/>
    </source>
</evidence>
<comment type="similarity">
    <text evidence="12">Belongs to the OXA1/ALB3/YidC family. Type 2 subfamily.</text>
</comment>
<evidence type="ECO:0000313" key="14">
    <source>
        <dbReference type="EMBL" id="OLF47594.1"/>
    </source>
</evidence>
<dbReference type="CDD" id="cd20070">
    <property type="entry name" value="5TM_YidC_Alb3"/>
    <property type="match status" value="1"/>
</dbReference>
<dbReference type="Proteomes" id="UP000186890">
    <property type="component" value="Unassembled WGS sequence"/>
</dbReference>
<protein>
    <recommendedName>
        <fullName evidence="12">Membrane protein insertase YidC</fullName>
    </recommendedName>
    <alternativeName>
        <fullName evidence="12">Foldase YidC</fullName>
    </alternativeName>
    <alternativeName>
        <fullName evidence="12">Membrane integrase YidC</fullName>
    </alternativeName>
    <alternativeName>
        <fullName evidence="12">Membrane protein YidC</fullName>
    </alternativeName>
</protein>
<evidence type="ECO:0000256" key="9">
    <source>
        <dbReference type="ARBA" id="ARBA00023139"/>
    </source>
</evidence>
<dbReference type="InterPro" id="IPR001708">
    <property type="entry name" value="YidC/ALB3/OXA1/COX18"/>
</dbReference>
<dbReference type="GO" id="GO:0051205">
    <property type="term" value="P:protein insertion into membrane"/>
    <property type="evidence" value="ECO:0007669"/>
    <property type="project" value="TreeGrafter"/>
</dbReference>
<dbReference type="HAMAP" id="MF_01811">
    <property type="entry name" value="YidC_type2"/>
    <property type="match status" value="1"/>
</dbReference>
<evidence type="ECO:0000256" key="5">
    <source>
        <dbReference type="ARBA" id="ARBA00022729"/>
    </source>
</evidence>
<comment type="caution">
    <text evidence="14">The sequence shown here is derived from an EMBL/GenBank/DDBJ whole genome shotgun (WGS) entry which is preliminary data.</text>
</comment>
<dbReference type="Pfam" id="PF02096">
    <property type="entry name" value="60KD_IMP"/>
    <property type="match status" value="1"/>
</dbReference>
<evidence type="ECO:0000256" key="10">
    <source>
        <dbReference type="ARBA" id="ARBA00023186"/>
    </source>
</evidence>
<evidence type="ECO:0000256" key="11">
    <source>
        <dbReference type="ARBA" id="ARBA00023288"/>
    </source>
</evidence>
<dbReference type="GO" id="GO:0032977">
    <property type="term" value="F:membrane insertase activity"/>
    <property type="evidence" value="ECO:0007669"/>
    <property type="project" value="InterPro"/>
</dbReference>
<feature type="domain" description="Membrane insertase YidC/Oxa/ALB C-terminal" evidence="13">
    <location>
        <begin position="55"/>
        <end position="236"/>
    </location>
</feature>
<dbReference type="RefSeq" id="WP_075104902.1">
    <property type="nucleotide sequence ID" value="NZ_MSJM01000005.1"/>
</dbReference>
<evidence type="ECO:0000259" key="13">
    <source>
        <dbReference type="Pfam" id="PF02096"/>
    </source>
</evidence>
<feature type="transmembrane region" description="Helical" evidence="12">
    <location>
        <begin position="123"/>
        <end position="145"/>
    </location>
</feature>
<keyword evidence="9" id="KW-0564">Palmitate</keyword>
<keyword evidence="11 12" id="KW-0449">Lipoprotein</keyword>
<evidence type="ECO:0000256" key="12">
    <source>
        <dbReference type="HAMAP-Rule" id="MF_01811"/>
    </source>
</evidence>
<proteinExistence type="inferred from homology"/>
<dbReference type="AlphaFoldDB" id="A0A1Q8E733"/>
<keyword evidence="15" id="KW-1185">Reference proteome</keyword>
<evidence type="ECO:0000313" key="15">
    <source>
        <dbReference type="Proteomes" id="UP000186890"/>
    </source>
</evidence>
<evidence type="ECO:0000256" key="2">
    <source>
        <dbReference type="ARBA" id="ARBA00022448"/>
    </source>
</evidence>
<evidence type="ECO:0000256" key="1">
    <source>
        <dbReference type="ARBA" id="ARBA00004651"/>
    </source>
</evidence>
<reference evidence="15" key="1">
    <citation type="submission" date="2016-12" db="EMBL/GenBank/DDBJ databases">
        <authorList>
            <person name="Gulvik C.A."/>
        </authorList>
    </citation>
    <scope>NUCLEOTIDE SEQUENCE [LARGE SCALE GENOMIC DNA]</scope>
    <source>
        <strain evidence="15">NED12-00049-6B</strain>
    </source>
</reference>
<evidence type="ECO:0000256" key="6">
    <source>
        <dbReference type="ARBA" id="ARBA00022927"/>
    </source>
</evidence>
<feature type="transmembrane region" description="Helical" evidence="12">
    <location>
        <begin position="196"/>
        <end position="221"/>
    </location>
</feature>
<dbReference type="InterPro" id="IPR047196">
    <property type="entry name" value="YidC_ALB_C"/>
</dbReference>
<feature type="transmembrane region" description="Helical" evidence="12">
    <location>
        <begin position="48"/>
        <end position="73"/>
    </location>
</feature>
<keyword evidence="4 12" id="KW-0812">Transmembrane</keyword>
<sequence>MKKKVKWASLLTLSLLLLTACGRGDVTSQSTDAWERLIYWFASIIKLLSINGQLGVGIILFTILVRTLLLPLFQLQMTSSRKMQELQPQLRALQEQYPGKDLESRQLLTEATRKLYKDNDVKMSASMIPVFIQMPILLALYQALTRVPDLRVGQFLWLNLGETDPYYILPILATVLTFLSMWLSNKAAPERNGAMTVMMVAMPLMILMFALTAASGVTLYWTVSNAYQVFQILALNNPFKIIAEREAKVAAEKERQAKIRKAQKKARKKK</sequence>
<dbReference type="GO" id="GO:0005886">
    <property type="term" value="C:plasma membrane"/>
    <property type="evidence" value="ECO:0007669"/>
    <property type="project" value="UniProtKB-SubCell"/>
</dbReference>
<dbReference type="PANTHER" id="PTHR12428">
    <property type="entry name" value="OXA1"/>
    <property type="match status" value="1"/>
</dbReference>
<comment type="function">
    <text evidence="12">Required for the insertion and/or proper folding and/or complex formation of integral membrane proteins into the membrane. Involved in integration of membrane proteins that insert both dependently and independently of the Sec translocase complex, as well as at least some lipoproteins.</text>
</comment>
<keyword evidence="10 12" id="KW-0143">Chaperone</keyword>
<keyword evidence="5 12" id="KW-0732">Signal</keyword>
<evidence type="ECO:0000256" key="3">
    <source>
        <dbReference type="ARBA" id="ARBA00022475"/>
    </source>
</evidence>
<accession>A0A1Q8E733</accession>
<keyword evidence="7 12" id="KW-1133">Transmembrane helix</keyword>
<keyword evidence="8 12" id="KW-0472">Membrane</keyword>
<dbReference type="NCBIfam" id="TIGR03592">
    <property type="entry name" value="yidC_oxa1_cterm"/>
    <property type="match status" value="1"/>
</dbReference>
<evidence type="ECO:0000256" key="7">
    <source>
        <dbReference type="ARBA" id="ARBA00022989"/>
    </source>
</evidence>
<dbReference type="PROSITE" id="PS51257">
    <property type="entry name" value="PROKAR_LIPOPROTEIN"/>
    <property type="match status" value="1"/>
</dbReference>
<organism evidence="14 15">
    <name type="scientific">Streptococcus cuniculi</name>
    <dbReference type="NCBI Taxonomy" id="1432788"/>
    <lineage>
        <taxon>Bacteria</taxon>
        <taxon>Bacillati</taxon>
        <taxon>Bacillota</taxon>
        <taxon>Bacilli</taxon>
        <taxon>Lactobacillales</taxon>
        <taxon>Streptococcaceae</taxon>
        <taxon>Streptococcus</taxon>
    </lineage>
</organism>
<comment type="subcellular location">
    <subcellularLocation>
        <location evidence="1 12">Cell membrane</location>
        <topology evidence="1 12">Multi-pass membrane protein</topology>
    </subcellularLocation>
</comment>
<gene>
    <name evidence="12" type="primary">yidC</name>
    <name evidence="14" type="ORF">BU202_06075</name>
</gene>
<keyword evidence="2 12" id="KW-0813">Transport</keyword>
<dbReference type="InterPro" id="IPR028055">
    <property type="entry name" value="YidC/Oxa/ALB_C"/>
</dbReference>